<dbReference type="Pfam" id="PF24855">
    <property type="entry name" value="DUF7729"/>
    <property type="match status" value="1"/>
</dbReference>
<feature type="signal peptide" evidence="2">
    <location>
        <begin position="1"/>
        <end position="45"/>
    </location>
</feature>
<evidence type="ECO:0000313" key="4">
    <source>
        <dbReference type="EMBL" id="KAK0528242.1"/>
    </source>
</evidence>
<feature type="compositionally biased region" description="Basic and acidic residues" evidence="1">
    <location>
        <begin position="195"/>
        <end position="208"/>
    </location>
</feature>
<keyword evidence="2" id="KW-0732">Signal</keyword>
<evidence type="ECO:0000259" key="3">
    <source>
        <dbReference type="Pfam" id="PF24855"/>
    </source>
</evidence>
<dbReference type="AlphaFoldDB" id="A0AAN6JQ43"/>
<gene>
    <name evidence="4" type="ORF">OC842_004606</name>
</gene>
<organism evidence="4 5">
    <name type="scientific">Tilletia horrida</name>
    <dbReference type="NCBI Taxonomy" id="155126"/>
    <lineage>
        <taxon>Eukaryota</taxon>
        <taxon>Fungi</taxon>
        <taxon>Dikarya</taxon>
        <taxon>Basidiomycota</taxon>
        <taxon>Ustilaginomycotina</taxon>
        <taxon>Exobasidiomycetes</taxon>
        <taxon>Tilletiales</taxon>
        <taxon>Tilletiaceae</taxon>
        <taxon>Tilletia</taxon>
    </lineage>
</organism>
<sequence>MVAFAFASASASASASSAPPGSGAAPWKAVAAAALLASSAALVSAADVLKDVDPATEPQCLSFLNVLNSDQTLDSCITPLSKATELYQNQTTSAASSSDLTTTLANLCGANGDVQECDAVAIRTQLTNFWGSCQNDIVKQTKGVYNTYDFLYVLTPFKAAICETDSKGNYCLLNVARAASAAGSPARRSHASSLGRRDGGEGDSEKQYRRQAASATGTGSDITEDANSQDNSTSNNNIAFLFVKPDSGYDIVCSECTRNILADYIRFEVSLPYAVGLSSSLFLQGQSALYKAATQQCGKSFAVDINQRANTSIFQEVGAAPRRAGLLPAIAVAGSAIIAASFVTLF</sequence>
<comment type="caution">
    <text evidence="4">The sequence shown here is derived from an EMBL/GenBank/DDBJ whole genome shotgun (WGS) entry which is preliminary data.</text>
</comment>
<protein>
    <recommendedName>
        <fullName evidence="3">DUF7729 domain-containing protein</fullName>
    </recommendedName>
</protein>
<feature type="region of interest" description="Disordered" evidence="1">
    <location>
        <begin position="184"/>
        <end position="231"/>
    </location>
</feature>
<evidence type="ECO:0000256" key="1">
    <source>
        <dbReference type="SAM" id="MobiDB-lite"/>
    </source>
</evidence>
<keyword evidence="5" id="KW-1185">Reference proteome</keyword>
<evidence type="ECO:0000313" key="5">
    <source>
        <dbReference type="Proteomes" id="UP001176521"/>
    </source>
</evidence>
<accession>A0AAN6JQ43</accession>
<name>A0AAN6JQ43_9BASI</name>
<feature type="chain" id="PRO_5042875719" description="DUF7729 domain-containing protein" evidence="2">
    <location>
        <begin position="46"/>
        <end position="346"/>
    </location>
</feature>
<feature type="compositionally biased region" description="Polar residues" evidence="1">
    <location>
        <begin position="213"/>
        <end position="231"/>
    </location>
</feature>
<proteinExistence type="predicted"/>
<feature type="domain" description="DUF7729" evidence="3">
    <location>
        <begin position="56"/>
        <end position="180"/>
    </location>
</feature>
<reference evidence="4" key="1">
    <citation type="journal article" date="2023" name="PhytoFront">
        <title>Draft Genome Resources of Seven Strains of Tilletia horrida, Causal Agent of Kernel Smut of Rice.</title>
        <authorList>
            <person name="Khanal S."/>
            <person name="Antony Babu S."/>
            <person name="Zhou X.G."/>
        </authorList>
    </citation>
    <scope>NUCLEOTIDE SEQUENCE</scope>
    <source>
        <strain evidence="4">TX3</strain>
    </source>
</reference>
<dbReference type="InterPro" id="IPR056146">
    <property type="entry name" value="DUF7729"/>
</dbReference>
<dbReference type="Proteomes" id="UP001176521">
    <property type="component" value="Unassembled WGS sequence"/>
</dbReference>
<dbReference type="EMBL" id="JAPDMQ010000280">
    <property type="protein sequence ID" value="KAK0528242.1"/>
    <property type="molecule type" value="Genomic_DNA"/>
</dbReference>
<evidence type="ECO:0000256" key="2">
    <source>
        <dbReference type="SAM" id="SignalP"/>
    </source>
</evidence>